<name>A0A6B0U291_IXORI</name>
<proteinExistence type="predicted"/>
<sequence>MSSILMRSHSCRNSMALLMSFSSLTTCSAILSQSFFLSSSLFPGMFAFVLASSMSTLRAKSTASSYNSMVE</sequence>
<dbReference type="AlphaFoldDB" id="A0A6B0U291"/>
<evidence type="ECO:0000313" key="1">
    <source>
        <dbReference type="EMBL" id="MXU82824.1"/>
    </source>
</evidence>
<dbReference type="EMBL" id="GIFC01000741">
    <property type="protein sequence ID" value="MXU82824.1"/>
    <property type="molecule type" value="Transcribed_RNA"/>
</dbReference>
<accession>A0A6B0U291</accession>
<protein>
    <submittedName>
        <fullName evidence="1">Putative secreted protein</fullName>
    </submittedName>
</protein>
<reference evidence="1" key="1">
    <citation type="submission" date="2019-12" db="EMBL/GenBank/DDBJ databases">
        <title>An insight into the sialome of adult female Ixodes ricinus ticks feeding for 6 days.</title>
        <authorList>
            <person name="Perner J."/>
            <person name="Ribeiro J.M.C."/>
        </authorList>
    </citation>
    <scope>NUCLEOTIDE SEQUENCE</scope>
    <source>
        <strain evidence="1">Semi-engorged</strain>
        <tissue evidence="1">Salivary glands</tissue>
    </source>
</reference>
<organism evidence="1">
    <name type="scientific">Ixodes ricinus</name>
    <name type="common">Common tick</name>
    <name type="synonym">Acarus ricinus</name>
    <dbReference type="NCBI Taxonomy" id="34613"/>
    <lineage>
        <taxon>Eukaryota</taxon>
        <taxon>Metazoa</taxon>
        <taxon>Ecdysozoa</taxon>
        <taxon>Arthropoda</taxon>
        <taxon>Chelicerata</taxon>
        <taxon>Arachnida</taxon>
        <taxon>Acari</taxon>
        <taxon>Parasitiformes</taxon>
        <taxon>Ixodida</taxon>
        <taxon>Ixodoidea</taxon>
        <taxon>Ixodidae</taxon>
        <taxon>Ixodinae</taxon>
        <taxon>Ixodes</taxon>
    </lineage>
</organism>